<evidence type="ECO:0000313" key="13">
    <source>
        <dbReference type="Proteomes" id="UP000823934"/>
    </source>
</evidence>
<evidence type="ECO:0000256" key="5">
    <source>
        <dbReference type="ARBA" id="ARBA00022729"/>
    </source>
</evidence>
<evidence type="ECO:0000259" key="11">
    <source>
        <dbReference type="PROSITE" id="PS51007"/>
    </source>
</evidence>
<comment type="caution">
    <text evidence="12">The sequence shown here is derived from an EMBL/GenBank/DDBJ whole genome shotgun (WGS) entry which is preliminary data.</text>
</comment>
<feature type="domain" description="Cytochrome c" evidence="11">
    <location>
        <begin position="192"/>
        <end position="307"/>
    </location>
</feature>
<dbReference type="InterPro" id="IPR014353">
    <property type="entry name" value="Membr-bd_ADH_cyt_c"/>
</dbReference>
<keyword evidence="4 10" id="KW-0479">Metal-binding</keyword>
<reference evidence="12" key="2">
    <citation type="submission" date="2021-04" db="EMBL/GenBank/DDBJ databases">
        <authorList>
            <person name="Gilroy R."/>
        </authorList>
    </citation>
    <scope>NUCLEOTIDE SEQUENCE</scope>
    <source>
        <strain evidence="12">CHK160-9182</strain>
    </source>
</reference>
<feature type="binding site" description="covalent" evidence="9">
    <location>
        <position position="59"/>
    </location>
    <ligand>
        <name>heme c</name>
        <dbReference type="ChEBI" id="CHEBI:61717"/>
        <label>1</label>
    </ligand>
</feature>
<feature type="binding site" description="covalent" evidence="9">
    <location>
        <position position="343"/>
    </location>
    <ligand>
        <name>heme c</name>
        <dbReference type="ChEBI" id="CHEBI:61717"/>
        <label>3</label>
    </ligand>
</feature>
<proteinExistence type="predicted"/>
<keyword evidence="8" id="KW-0472">Membrane</keyword>
<sequence>MIMKSIISRSLVTIIGLGIIGAVGLNFYKGPTSTMPAISETPAPELIQKGEYLARLGDCTSCHTSDPQAPFAGGIPFDLPIGTLYSPNITPDKQDGIGHYTLEDFDNAVRYGIRKDGKSLYPAMPFPDYAVITEEDIAALYAYFMHGVKPAAIERTPEKIVWPLSMRWPLTAWRLMFAPTPHDFDTQKYADPEIARGAYLVQGLGHCSSCHTPRGIALNEEAYDESNPKFLMGSNVPVDGWMPINLRSDDITGLGRISIDDLATLLWTGRSEHNAVFGGMREVVDNSLQYATKEDITAMAKYLKTLPPVNPNNPPFIYNEATHKALASGDDAARGAAVYLDSCAACHRTDGLGYAQVFPALAGNPAVQDPSPLSIIKIITHGSSLHGTQNANTTFVMPDEFKTRLSEQEVADVATFIRTSWGNQGLPVSTDEVKKSLETEGL</sequence>
<organism evidence="12 13">
    <name type="scientific">Candidatus Ignatzschineria merdigallinarum</name>
    <dbReference type="NCBI Taxonomy" id="2838621"/>
    <lineage>
        <taxon>Bacteria</taxon>
        <taxon>Pseudomonadati</taxon>
        <taxon>Pseudomonadota</taxon>
        <taxon>Gammaproteobacteria</taxon>
        <taxon>Cardiobacteriales</taxon>
        <taxon>Ignatzschineriaceae</taxon>
        <taxon>Ignatzschineria</taxon>
    </lineage>
</organism>
<dbReference type="Proteomes" id="UP000823934">
    <property type="component" value="Unassembled WGS sequence"/>
</dbReference>
<dbReference type="PROSITE" id="PS51007">
    <property type="entry name" value="CYTC"/>
    <property type="match status" value="3"/>
</dbReference>
<feature type="domain" description="Cytochrome c" evidence="11">
    <location>
        <begin position="45"/>
        <end position="148"/>
    </location>
</feature>
<keyword evidence="6" id="KW-0677">Repeat</keyword>
<protein>
    <submittedName>
        <fullName evidence="12">Cytochrome c</fullName>
    </submittedName>
</protein>
<dbReference type="GO" id="GO:0005886">
    <property type="term" value="C:plasma membrane"/>
    <property type="evidence" value="ECO:0007669"/>
    <property type="project" value="UniProtKB-SubCell"/>
</dbReference>
<dbReference type="InterPro" id="IPR009056">
    <property type="entry name" value="Cyt_c-like_dom"/>
</dbReference>
<feature type="binding site" description="axial binding residue" evidence="10">
    <location>
        <position position="347"/>
    </location>
    <ligand>
        <name>heme c</name>
        <dbReference type="ChEBI" id="CHEBI:61717"/>
        <label>3</label>
    </ligand>
    <ligandPart>
        <name>Fe</name>
        <dbReference type="ChEBI" id="CHEBI:18248"/>
    </ligandPart>
</feature>
<dbReference type="GO" id="GO:0005506">
    <property type="term" value="F:iron ion binding"/>
    <property type="evidence" value="ECO:0007669"/>
    <property type="project" value="InterPro"/>
</dbReference>
<feature type="domain" description="Cytochrome c" evidence="11">
    <location>
        <begin position="330"/>
        <end position="421"/>
    </location>
</feature>
<evidence type="ECO:0000256" key="6">
    <source>
        <dbReference type="ARBA" id="ARBA00022737"/>
    </source>
</evidence>
<evidence type="ECO:0000256" key="2">
    <source>
        <dbReference type="ARBA" id="ARBA00022475"/>
    </source>
</evidence>
<reference evidence="12" key="1">
    <citation type="journal article" date="2021" name="PeerJ">
        <title>Extensive microbial diversity within the chicken gut microbiome revealed by metagenomics and culture.</title>
        <authorList>
            <person name="Gilroy R."/>
            <person name="Ravi A."/>
            <person name="Getino M."/>
            <person name="Pursley I."/>
            <person name="Horton D.L."/>
            <person name="Alikhan N.F."/>
            <person name="Baker D."/>
            <person name="Gharbi K."/>
            <person name="Hall N."/>
            <person name="Watson M."/>
            <person name="Adriaenssens E.M."/>
            <person name="Foster-Nyarko E."/>
            <person name="Jarju S."/>
            <person name="Secka A."/>
            <person name="Antonio M."/>
            <person name="Oren A."/>
            <person name="Chaudhuri R.R."/>
            <person name="La Ragione R."/>
            <person name="Hildebrand F."/>
            <person name="Pallen M.J."/>
        </authorList>
    </citation>
    <scope>NUCLEOTIDE SEQUENCE</scope>
    <source>
        <strain evidence="12">CHK160-9182</strain>
    </source>
</reference>
<evidence type="ECO:0000256" key="4">
    <source>
        <dbReference type="ARBA" id="ARBA00022723"/>
    </source>
</evidence>
<keyword evidence="3 9" id="KW-0349">Heme</keyword>
<comment type="cofactor">
    <cofactor evidence="9">
        <name>heme c</name>
        <dbReference type="ChEBI" id="CHEBI:61717"/>
    </cofactor>
    <text evidence="9">Binds 3 heme c groups covalently per subunit.</text>
</comment>
<comment type="subcellular location">
    <subcellularLocation>
        <location evidence="1">Cell membrane</location>
    </subcellularLocation>
</comment>
<dbReference type="Gene3D" id="1.10.760.10">
    <property type="entry name" value="Cytochrome c-like domain"/>
    <property type="match status" value="2"/>
</dbReference>
<dbReference type="GO" id="GO:0009055">
    <property type="term" value="F:electron transfer activity"/>
    <property type="evidence" value="ECO:0007669"/>
    <property type="project" value="InterPro"/>
</dbReference>
<evidence type="ECO:0000313" key="12">
    <source>
        <dbReference type="EMBL" id="HIW06287.1"/>
    </source>
</evidence>
<feature type="binding site" description="covalent" evidence="9">
    <location>
        <position position="62"/>
    </location>
    <ligand>
        <name>heme c</name>
        <dbReference type="ChEBI" id="CHEBI:61717"/>
        <label>1</label>
    </ligand>
</feature>
<dbReference type="GO" id="GO:0016614">
    <property type="term" value="F:oxidoreductase activity, acting on CH-OH group of donors"/>
    <property type="evidence" value="ECO:0007669"/>
    <property type="project" value="InterPro"/>
</dbReference>
<evidence type="ECO:0000256" key="10">
    <source>
        <dbReference type="PIRSR" id="PIRSR000018-51"/>
    </source>
</evidence>
<dbReference type="PANTHER" id="PTHR35008:SF8">
    <property type="entry name" value="ALCOHOL DEHYDROGENASE CYTOCHROME C SUBUNIT"/>
    <property type="match status" value="1"/>
</dbReference>
<dbReference type="Pfam" id="PF00034">
    <property type="entry name" value="Cytochrom_C"/>
    <property type="match status" value="1"/>
</dbReference>
<evidence type="ECO:0000256" key="8">
    <source>
        <dbReference type="ARBA" id="ARBA00023136"/>
    </source>
</evidence>
<evidence type="ECO:0000256" key="3">
    <source>
        <dbReference type="ARBA" id="ARBA00022617"/>
    </source>
</evidence>
<dbReference type="InterPro" id="IPR036909">
    <property type="entry name" value="Cyt_c-like_dom_sf"/>
</dbReference>
<dbReference type="GO" id="GO:0020037">
    <property type="term" value="F:heme binding"/>
    <property type="evidence" value="ECO:0007669"/>
    <property type="project" value="InterPro"/>
</dbReference>
<name>A0A9D1TTY7_9GAMM</name>
<feature type="binding site" description="axial binding residue" evidence="10">
    <location>
        <position position="63"/>
    </location>
    <ligand>
        <name>heme c</name>
        <dbReference type="ChEBI" id="CHEBI:61717"/>
        <label>1</label>
    </ligand>
    <ligandPart>
        <name>Fe</name>
        <dbReference type="ChEBI" id="CHEBI:18248"/>
    </ligandPart>
</feature>
<feature type="binding site" description="covalent" evidence="9">
    <location>
        <position position="210"/>
    </location>
    <ligand>
        <name>heme c</name>
        <dbReference type="ChEBI" id="CHEBI:61717"/>
        <label>2</label>
    </ligand>
</feature>
<evidence type="ECO:0000256" key="7">
    <source>
        <dbReference type="ARBA" id="ARBA00023004"/>
    </source>
</evidence>
<accession>A0A9D1TTY7</accession>
<dbReference type="SUPFAM" id="SSF46626">
    <property type="entry name" value="Cytochrome c"/>
    <property type="match status" value="3"/>
</dbReference>
<dbReference type="PANTHER" id="PTHR35008">
    <property type="entry name" value="BLL4482 PROTEIN-RELATED"/>
    <property type="match status" value="1"/>
</dbReference>
<keyword evidence="7 10" id="KW-0408">Iron</keyword>
<feature type="binding site" description="covalent" evidence="9">
    <location>
        <position position="346"/>
    </location>
    <ligand>
        <name>heme c</name>
        <dbReference type="ChEBI" id="CHEBI:61717"/>
        <label>3</label>
    </ligand>
</feature>
<dbReference type="InterPro" id="IPR051459">
    <property type="entry name" value="Cytochrome_c-type_DH"/>
</dbReference>
<keyword evidence="5" id="KW-0732">Signal</keyword>
<keyword evidence="2" id="KW-1003">Cell membrane</keyword>
<evidence type="ECO:0000256" key="9">
    <source>
        <dbReference type="PIRSR" id="PIRSR000018-50"/>
    </source>
</evidence>
<evidence type="ECO:0000256" key="1">
    <source>
        <dbReference type="ARBA" id="ARBA00004236"/>
    </source>
</evidence>
<feature type="binding site" description="axial binding residue" evidence="10">
    <location>
        <position position="211"/>
    </location>
    <ligand>
        <name>heme c</name>
        <dbReference type="ChEBI" id="CHEBI:61717"/>
        <label>2</label>
    </ligand>
    <ligandPart>
        <name>Fe</name>
        <dbReference type="ChEBI" id="CHEBI:18248"/>
    </ligandPart>
</feature>
<gene>
    <name evidence="12" type="ORF">H9889_03045</name>
</gene>
<dbReference type="AlphaFoldDB" id="A0A9D1TTY7"/>
<dbReference type="PIRSF" id="PIRSF000018">
    <property type="entry name" value="Mb_ADH_cyt_c"/>
    <property type="match status" value="1"/>
</dbReference>
<feature type="binding site" description="covalent" evidence="9">
    <location>
        <position position="207"/>
    </location>
    <ligand>
        <name>heme c</name>
        <dbReference type="ChEBI" id="CHEBI:61717"/>
        <label>2</label>
    </ligand>
</feature>
<dbReference type="EMBL" id="DXHP01000070">
    <property type="protein sequence ID" value="HIW06287.1"/>
    <property type="molecule type" value="Genomic_DNA"/>
</dbReference>